<evidence type="ECO:0000313" key="3">
    <source>
        <dbReference type="Proteomes" id="UP001064632"/>
    </source>
</evidence>
<dbReference type="RefSeq" id="WP_261696325.1">
    <property type="nucleotide sequence ID" value="NZ_CP104694.1"/>
</dbReference>
<evidence type="ECO:0000313" key="2">
    <source>
        <dbReference type="EMBL" id="UXI69370.1"/>
    </source>
</evidence>
<sequence length="281" mass="30652">MVGLYATVAGADYKDSYSRGLEAVKDGDWAEVRNRMQEALADNAEPAPRIRLYGQRWEPYVPQYFLGLAAFKLGDCKTAVAQWRSAANQGVIGKVAALKAAQDRDLSICETRLAGTDKPAPDKPVTPEPVQPVRPEPKPEPAQPEPVEPSRPEPEKPKPEPVRPEPRPDPPKPEPPKPAPTTPTVAQRVPDALLGAMRAFLAGRYAEVAQLAPDTWSDPKAKAHGFLLRAAARHMQAQLEGKDATDAVRNDIRAALAIDARLVPDATVFSPRFRLLFAATR</sequence>
<evidence type="ECO:0008006" key="4">
    <source>
        <dbReference type="Google" id="ProtNLM"/>
    </source>
</evidence>
<feature type="region of interest" description="Disordered" evidence="1">
    <location>
        <begin position="113"/>
        <end position="185"/>
    </location>
</feature>
<dbReference type="Proteomes" id="UP001064632">
    <property type="component" value="Chromosome"/>
</dbReference>
<dbReference type="EMBL" id="CP104694">
    <property type="protein sequence ID" value="UXI69370.1"/>
    <property type="molecule type" value="Genomic_DNA"/>
</dbReference>
<protein>
    <recommendedName>
        <fullName evidence="4">Tetratricopeptide repeat protein</fullName>
    </recommendedName>
</protein>
<feature type="compositionally biased region" description="Pro residues" evidence="1">
    <location>
        <begin position="122"/>
        <end position="147"/>
    </location>
</feature>
<accession>A0ABY6BLV7</accession>
<keyword evidence="3" id="KW-1185">Reference proteome</keyword>
<evidence type="ECO:0000256" key="1">
    <source>
        <dbReference type="SAM" id="MobiDB-lite"/>
    </source>
</evidence>
<reference evidence="2" key="1">
    <citation type="submission" date="2022-09" db="EMBL/GenBank/DDBJ databases">
        <title>Tahibacter sp. nov., isolated from a fresh water.</title>
        <authorList>
            <person name="Baek J.H."/>
            <person name="Lee J.K."/>
            <person name="Kim J.M."/>
            <person name="Jeon C.O."/>
        </authorList>
    </citation>
    <scope>NUCLEOTIDE SEQUENCE</scope>
    <source>
        <strain evidence="2">W38</strain>
    </source>
</reference>
<proteinExistence type="predicted"/>
<feature type="compositionally biased region" description="Basic and acidic residues" evidence="1">
    <location>
        <begin position="148"/>
        <end position="175"/>
    </location>
</feature>
<gene>
    <name evidence="2" type="ORF">N4264_06900</name>
</gene>
<name>A0ABY6BLV7_9GAMM</name>
<organism evidence="2 3">
    <name type="scientific">Tahibacter amnicola</name>
    <dbReference type="NCBI Taxonomy" id="2976241"/>
    <lineage>
        <taxon>Bacteria</taxon>
        <taxon>Pseudomonadati</taxon>
        <taxon>Pseudomonadota</taxon>
        <taxon>Gammaproteobacteria</taxon>
        <taxon>Lysobacterales</taxon>
        <taxon>Rhodanobacteraceae</taxon>
        <taxon>Tahibacter</taxon>
    </lineage>
</organism>